<organism evidence="2 3">
    <name type="scientific">Lentinus tigrinus ALCF2SS1-6</name>
    <dbReference type="NCBI Taxonomy" id="1328759"/>
    <lineage>
        <taxon>Eukaryota</taxon>
        <taxon>Fungi</taxon>
        <taxon>Dikarya</taxon>
        <taxon>Basidiomycota</taxon>
        <taxon>Agaricomycotina</taxon>
        <taxon>Agaricomycetes</taxon>
        <taxon>Polyporales</taxon>
        <taxon>Polyporaceae</taxon>
        <taxon>Lentinus</taxon>
    </lineage>
</organism>
<evidence type="ECO:0000313" key="3">
    <source>
        <dbReference type="Proteomes" id="UP000313359"/>
    </source>
</evidence>
<feature type="compositionally biased region" description="Pro residues" evidence="1">
    <location>
        <begin position="842"/>
        <end position="853"/>
    </location>
</feature>
<feature type="region of interest" description="Disordered" evidence="1">
    <location>
        <begin position="625"/>
        <end position="698"/>
    </location>
</feature>
<dbReference type="EMBL" id="ML122316">
    <property type="protein sequence ID" value="RPD53772.1"/>
    <property type="molecule type" value="Genomic_DNA"/>
</dbReference>
<gene>
    <name evidence="2" type="ORF">L227DRAFT_567772</name>
</gene>
<feature type="compositionally biased region" description="Low complexity" evidence="1">
    <location>
        <begin position="202"/>
        <end position="215"/>
    </location>
</feature>
<sequence>MYEELDLDEVRNFPPLAAIVTDHIAATARSPSVFDPYYPAVRGPFSQPVDEPVSPPSTDDPVQPPSPDSTEQTESSLSNTTHKQTFARQAQCDWPTLARWRRTTHAFHTVVSSLLRGRYNSLVRPFVGNDPTLLNDALTKHAAIISGSTALQFFMSDPHWEPNDLDIYVADANWLGFIDDITNPSGLNFSLVPPTNPDLPGTSTSPNPASLSSSLVTFAVPPSQTDDDEIRFQEPHDDDQDTPDPADGPAADHPTPADDDHDFPPPRQVQTYYTPTGRRVDVIRSPSNNPITPLRFFWSTHLMNFLTPTACVCAFHSATLLRQGALKNTRLNSRDRAAKAKYEDRLFTFHGEELRTQLDVWDYLFFGELKPLVMDLRMKFSDAKTHLPIRRSIRGWVPNVNTTLRISVYFDISRRGLQAGESVSFRTDLYHYRFTSSFPNTFLSVASSFAIFVTSTSTITLYVGLHDYACPNHSSPPFSAEDSPSASINSDRSLTSASASTKLYRAYLDLGHHDLPSRPLYAHLIYIVPSSRLKNERPLKPDHSCLATYSRLHLFHALPRTPSIVPYSPQASSVATILHIRHVVQHRLAQKQSLAAHSTLPSNLLHSCISKDLPPCSFCVTRGLETPTDSPSSNPFKPSSDVRSSPLKPSLQHILSSTHDHDMDPPTSFHPTSPLTSTPTRSLLPTSITTSSHHATATTTHLDHDHVHATHLPTVPGRTLPSLLTASPLPRVRTSTNTHARWPDIPTTPTAPLFQLPTPSTLTSRFETDPVRTPYDILTRPNNVTCPENQLVSPPPYHRQNQSYSPYSHNALTTRNPYLTSELHASVLLQSQLANERASPTPVSPPAYIPPQTPTGSPSSSQPQSTPVSGMQLPPPHQTHVSTSFQSVRAAGLDFDSYDTSFSSKNTHDVSYTSAFRPNKPIPTISPTPTDILRPLPSTHSSLTLAPNGWYLPSPRDFDTRPTLTNDALPQRTPDITRSDSSSNWIMPLTPSHMSASTTASTSMSLTNYIFSFKPLTHLSNPPLLAYNIDIASQRRARTAAFPNPADPELCTDKSPVTHTVRDLAARTVRPRKTVGVTARVDAPHYATDAVKNGEKPYSYSPSNGVTLKTHFRQLHANPQR</sequence>
<feature type="compositionally biased region" description="Low complexity" evidence="1">
    <location>
        <begin position="854"/>
        <end position="869"/>
    </location>
</feature>
<accession>A0A5C2RQ81</accession>
<feature type="region of interest" description="Disordered" evidence="1">
    <location>
        <begin position="192"/>
        <end position="285"/>
    </location>
</feature>
<feature type="compositionally biased region" description="Low complexity" evidence="1">
    <location>
        <begin position="245"/>
        <end position="254"/>
    </location>
</feature>
<name>A0A5C2RQ81_9APHY</name>
<dbReference type="Proteomes" id="UP000313359">
    <property type="component" value="Unassembled WGS sequence"/>
</dbReference>
<feature type="compositionally biased region" description="Basic and acidic residues" evidence="1">
    <location>
        <begin position="255"/>
        <end position="264"/>
    </location>
</feature>
<feature type="region of interest" description="Disordered" evidence="1">
    <location>
        <begin position="44"/>
        <end position="88"/>
    </location>
</feature>
<dbReference type="AlphaFoldDB" id="A0A5C2RQ81"/>
<feature type="compositionally biased region" description="Polar residues" evidence="1">
    <location>
        <begin position="799"/>
        <end position="812"/>
    </location>
</feature>
<proteinExistence type="predicted"/>
<evidence type="ECO:0000313" key="2">
    <source>
        <dbReference type="EMBL" id="RPD53772.1"/>
    </source>
</evidence>
<feature type="region of interest" description="Disordered" evidence="1">
    <location>
        <begin position="734"/>
        <end position="812"/>
    </location>
</feature>
<feature type="compositionally biased region" description="Polar residues" evidence="1">
    <location>
        <begin position="780"/>
        <end position="792"/>
    </location>
</feature>
<feature type="compositionally biased region" description="Polar residues" evidence="1">
    <location>
        <begin position="627"/>
        <end position="643"/>
    </location>
</feature>
<feature type="region of interest" description="Disordered" evidence="1">
    <location>
        <begin position="834"/>
        <end position="882"/>
    </location>
</feature>
<protein>
    <submittedName>
        <fullName evidence="2">Uncharacterized protein</fullName>
    </submittedName>
</protein>
<evidence type="ECO:0000256" key="1">
    <source>
        <dbReference type="SAM" id="MobiDB-lite"/>
    </source>
</evidence>
<feature type="compositionally biased region" description="Low complexity" evidence="1">
    <location>
        <begin position="665"/>
        <end position="698"/>
    </location>
</feature>
<keyword evidence="3" id="KW-1185">Reference proteome</keyword>
<feature type="region of interest" description="Disordered" evidence="1">
    <location>
        <begin position="964"/>
        <end position="984"/>
    </location>
</feature>
<feature type="compositionally biased region" description="Polar residues" evidence="1">
    <location>
        <begin position="68"/>
        <end position="88"/>
    </location>
</feature>
<reference evidence="2" key="1">
    <citation type="journal article" date="2018" name="Genome Biol. Evol.">
        <title>Genomics and development of Lentinus tigrinus, a white-rot wood-decaying mushroom with dimorphic fruiting bodies.</title>
        <authorList>
            <person name="Wu B."/>
            <person name="Xu Z."/>
            <person name="Knudson A."/>
            <person name="Carlson A."/>
            <person name="Chen N."/>
            <person name="Kovaka S."/>
            <person name="LaButti K."/>
            <person name="Lipzen A."/>
            <person name="Pennachio C."/>
            <person name="Riley R."/>
            <person name="Schakwitz W."/>
            <person name="Umezawa K."/>
            <person name="Ohm R.A."/>
            <person name="Grigoriev I.V."/>
            <person name="Nagy L.G."/>
            <person name="Gibbons J."/>
            <person name="Hibbett D."/>
        </authorList>
    </citation>
    <scope>NUCLEOTIDE SEQUENCE [LARGE SCALE GENOMIC DNA]</scope>
    <source>
        <strain evidence="2">ALCF2SS1-6</strain>
    </source>
</reference>